<evidence type="ECO:0000313" key="6">
    <source>
        <dbReference type="Proteomes" id="UP000019116"/>
    </source>
</evidence>
<dbReference type="Gramene" id="TraesSTA7D03G04395020.1">
    <property type="protein sequence ID" value="TraesSTA7D03G04395020.1.CDS1"/>
    <property type="gene ID" value="TraesSTA7D03G04395020"/>
</dbReference>
<keyword evidence="6" id="KW-1185">Reference proteome</keyword>
<dbReference type="GO" id="GO:0016747">
    <property type="term" value="F:acyltransferase activity, transferring groups other than amino-acyl groups"/>
    <property type="evidence" value="ECO:0007669"/>
    <property type="project" value="InterPro"/>
</dbReference>
<evidence type="ECO:0000256" key="1">
    <source>
        <dbReference type="ARBA" id="ARBA00023315"/>
    </source>
</evidence>
<dbReference type="Gramene" id="TraesARI7D03G04477090.1">
    <property type="protein sequence ID" value="TraesARI7D03G04477090.1.CDS1"/>
    <property type="gene ID" value="TraesARI7D03G04477090"/>
</dbReference>
<evidence type="ECO:0000259" key="4">
    <source>
        <dbReference type="Pfam" id="PF08392"/>
    </source>
</evidence>
<evidence type="ECO:0000313" key="5">
    <source>
        <dbReference type="EnsemblPlants" id="TraesCS7D02G311400.1.cds1"/>
    </source>
</evidence>
<keyword evidence="3" id="KW-0812">Transmembrane</keyword>
<dbReference type="Gramene" id="TraesCLE_scaffold_278814_01G000200.1">
    <property type="protein sequence ID" value="TraesCLE_scaffold_278814_01G000200.1"/>
    <property type="gene ID" value="TraesCLE_scaffold_278814_01G000200"/>
</dbReference>
<dbReference type="PaxDb" id="4565-Traes_7DL_0A37CEEEA.1"/>
<dbReference type="Gramene" id="TraesMAC7D03G04393050.1">
    <property type="protein sequence ID" value="TraesMAC7D03G04393050.1.CDS1"/>
    <property type="gene ID" value="TraesMAC7D03G04393050"/>
</dbReference>
<dbReference type="OMA" id="YLMMRPC"/>
<dbReference type="Gramene" id="TraesLDM7D03G04407370.1">
    <property type="protein sequence ID" value="TraesLDM7D03G04407370.1.CDS1"/>
    <property type="gene ID" value="TraesLDM7D03G04407370"/>
</dbReference>
<evidence type="ECO:0000256" key="2">
    <source>
        <dbReference type="SAM" id="MobiDB-lite"/>
    </source>
</evidence>
<dbReference type="Gramene" id="TraesCAD_scaffold_173707_01G000200.1">
    <property type="protein sequence ID" value="TraesCAD_scaffold_173707_01G000200.1"/>
    <property type="gene ID" value="TraesCAD_scaffold_173707_01G000200"/>
</dbReference>
<dbReference type="InterPro" id="IPR012392">
    <property type="entry name" value="3-ktacl-CoA_syn"/>
</dbReference>
<dbReference type="Gramene" id="TraesJUL7D03G04445070.1">
    <property type="protein sequence ID" value="TraesJUL7D03G04445070.1.CDS1"/>
    <property type="gene ID" value="TraesJUL7D03G04445070"/>
</dbReference>
<keyword evidence="3" id="KW-0472">Membrane</keyword>
<keyword evidence="3" id="KW-1133">Transmembrane helix</keyword>
<dbReference type="Gramene" id="TraesNOR7D03G04450110.1">
    <property type="protein sequence ID" value="TraesNOR7D03G04450110.1.CDS1"/>
    <property type="gene ID" value="TraesNOR7D03G04450110"/>
</dbReference>
<dbReference type="Gramene" id="TraesJAG7D03G04384280.1">
    <property type="protein sequence ID" value="TraesJAG7D03G04384280.1.CDS1"/>
    <property type="gene ID" value="TraesJAG7D03G04384280"/>
</dbReference>
<feature type="transmembrane region" description="Helical" evidence="3">
    <location>
        <begin position="25"/>
        <end position="44"/>
    </location>
</feature>
<keyword evidence="1" id="KW-0808">Transferase</keyword>
<dbReference type="GO" id="GO:0006633">
    <property type="term" value="P:fatty acid biosynthetic process"/>
    <property type="evidence" value="ECO:0007669"/>
    <property type="project" value="InterPro"/>
</dbReference>
<dbReference type="GO" id="GO:0016020">
    <property type="term" value="C:membrane"/>
    <property type="evidence" value="ECO:0007669"/>
    <property type="project" value="InterPro"/>
</dbReference>
<dbReference type="Pfam" id="PF08392">
    <property type="entry name" value="FAE1_CUT1_RppA"/>
    <property type="match status" value="1"/>
</dbReference>
<dbReference type="Proteomes" id="UP000019116">
    <property type="component" value="Chromosome 7D"/>
</dbReference>
<accession>A0A3B6TSZ1</accession>
<dbReference type="Gramene" id="TraesRN7D0100764700.1">
    <property type="protein sequence ID" value="TraesRN7D0100764700.1"/>
    <property type="gene ID" value="TraesRN7D0100764700"/>
</dbReference>
<proteinExistence type="predicted"/>
<dbReference type="InterPro" id="IPR013601">
    <property type="entry name" value="FAE1_typ3_polyketide_synth"/>
</dbReference>
<protein>
    <recommendedName>
        <fullName evidence="4">FAE domain-containing protein</fullName>
    </recommendedName>
</protein>
<dbReference type="Gramene" id="TraesCS7D03G0742900.1">
    <property type="protein sequence ID" value="TraesCS7D03G0742900.1.CDS1"/>
    <property type="gene ID" value="TraesCS7D03G0742900"/>
</dbReference>
<dbReference type="Gramene" id="TraesSYM7D03G04454770.1">
    <property type="protein sequence ID" value="TraesSYM7D03G04454770.1.CDS1"/>
    <property type="gene ID" value="TraesSYM7D03G04454770"/>
</dbReference>
<reference evidence="5" key="1">
    <citation type="submission" date="2018-08" db="EMBL/GenBank/DDBJ databases">
        <authorList>
            <person name="Rossello M."/>
        </authorList>
    </citation>
    <scope>NUCLEOTIDE SEQUENCE [LARGE SCALE GENOMIC DNA]</scope>
    <source>
        <strain evidence="5">cv. Chinese Spring</strain>
    </source>
</reference>
<dbReference type="OrthoDB" id="702772at2759"/>
<feature type="region of interest" description="Disordered" evidence="2">
    <location>
        <begin position="145"/>
        <end position="168"/>
    </location>
</feature>
<reference evidence="5" key="2">
    <citation type="submission" date="2018-10" db="UniProtKB">
        <authorList>
            <consortium name="EnsemblPlants"/>
        </authorList>
    </citation>
    <scope>IDENTIFICATION</scope>
</reference>
<dbReference type="Gramene" id="TraesROB_scaffold_015591_01G000300.1">
    <property type="protein sequence ID" value="TraesROB_scaffold_015591_01G000300.1"/>
    <property type="gene ID" value="TraesROB_scaffold_015591_01G000300"/>
</dbReference>
<sequence>MEGGVGVTLEPPVEALDRLPRPSPVHVFLATFLPAVAAVLYLMMRPCSVYLVNYSCFHTNPSHRVSLDTFLEHAKLVIFIEGAFIDERNVRLMTRLLERFGLGKETCVPPAHHFVLPYRNLEASVRRWSSSSFPPLTIFLPRRASAPTPLTSSSSTAASSCPSHSSPT</sequence>
<dbReference type="PANTHER" id="PTHR31561">
    <property type="entry name" value="3-KETOACYL-COA SYNTHASE"/>
    <property type="match status" value="1"/>
</dbReference>
<organism evidence="5">
    <name type="scientific">Triticum aestivum</name>
    <name type="common">Wheat</name>
    <dbReference type="NCBI Taxonomy" id="4565"/>
    <lineage>
        <taxon>Eukaryota</taxon>
        <taxon>Viridiplantae</taxon>
        <taxon>Streptophyta</taxon>
        <taxon>Embryophyta</taxon>
        <taxon>Tracheophyta</taxon>
        <taxon>Spermatophyta</taxon>
        <taxon>Magnoliopsida</taxon>
        <taxon>Liliopsida</taxon>
        <taxon>Poales</taxon>
        <taxon>Poaceae</taxon>
        <taxon>BOP clade</taxon>
        <taxon>Pooideae</taxon>
        <taxon>Triticodae</taxon>
        <taxon>Triticeae</taxon>
        <taxon>Triticinae</taxon>
        <taxon>Triticum</taxon>
    </lineage>
</organism>
<dbReference type="Gramene" id="TraesWEE_scaffold_024854_01G000300.1">
    <property type="protein sequence ID" value="TraesWEE_scaffold_024854_01G000300.1"/>
    <property type="gene ID" value="TraesWEE_scaffold_024854_01G000300"/>
</dbReference>
<feature type="domain" description="FAE" evidence="4">
    <location>
        <begin position="41"/>
        <end position="126"/>
    </location>
</feature>
<dbReference type="Gramene" id="TraesCS7D02G311400.1">
    <property type="protein sequence ID" value="TraesCS7D02G311400.1.cds1"/>
    <property type="gene ID" value="TraesCS7D02G311400"/>
</dbReference>
<keyword evidence="1" id="KW-0012">Acyltransferase</keyword>
<evidence type="ECO:0000256" key="3">
    <source>
        <dbReference type="SAM" id="Phobius"/>
    </source>
</evidence>
<dbReference type="EnsemblPlants" id="TraesCS7D02G311400.1">
    <property type="protein sequence ID" value="TraesCS7D02G311400.1.cds1"/>
    <property type="gene ID" value="TraesCS7D02G311400"/>
</dbReference>
<name>A0A3B6TSZ1_WHEAT</name>
<dbReference type="STRING" id="4565.A0A3B6TSZ1"/>
<dbReference type="AlphaFoldDB" id="A0A3B6TSZ1"/>